<comment type="caution">
    <text evidence="2">The sequence shown here is derived from an EMBL/GenBank/DDBJ whole genome shotgun (WGS) entry which is preliminary data.</text>
</comment>
<keyword evidence="3" id="KW-1185">Reference proteome</keyword>
<dbReference type="EMBL" id="VCKY01000034">
    <property type="protein sequence ID" value="TMR22076.1"/>
    <property type="molecule type" value="Genomic_DNA"/>
</dbReference>
<reference evidence="2 3" key="1">
    <citation type="submission" date="2019-05" db="EMBL/GenBank/DDBJ databases">
        <title>Draft genome sequence of Nonomuraea turkmeniaca DSM 43926.</title>
        <authorList>
            <person name="Saricaoglu S."/>
            <person name="Isik K."/>
        </authorList>
    </citation>
    <scope>NUCLEOTIDE SEQUENCE [LARGE SCALE GENOMIC DNA]</scope>
    <source>
        <strain evidence="2 3">DSM 43926</strain>
    </source>
</reference>
<dbReference type="PROSITE" id="PS50096">
    <property type="entry name" value="IQ"/>
    <property type="match status" value="1"/>
</dbReference>
<dbReference type="AlphaFoldDB" id="A0A5S4FMX2"/>
<sequence>MSTGPSATVQPPAAPLTPPAPPAQTQADVEAADADGEPGPPALEADFVDLLWADAEAGEELPQADPDGLFNDPGDQFGFVLVARPLVARRLLPGTTDRTSDHLMAQKGRRMNKNAAWRLQETLRAVRARRQAT</sequence>
<name>A0A5S4FMX2_9ACTN</name>
<accession>A0A5S4FMX2</accession>
<feature type="region of interest" description="Disordered" evidence="1">
    <location>
        <begin position="1"/>
        <end position="43"/>
    </location>
</feature>
<evidence type="ECO:0000256" key="1">
    <source>
        <dbReference type="SAM" id="MobiDB-lite"/>
    </source>
</evidence>
<proteinExistence type="predicted"/>
<protein>
    <submittedName>
        <fullName evidence="2">Uncharacterized protein</fullName>
    </submittedName>
</protein>
<dbReference type="RefSeq" id="WP_138666384.1">
    <property type="nucleotide sequence ID" value="NZ_VCKY01000034.1"/>
</dbReference>
<dbReference type="Proteomes" id="UP000309128">
    <property type="component" value="Unassembled WGS sequence"/>
</dbReference>
<evidence type="ECO:0000313" key="3">
    <source>
        <dbReference type="Proteomes" id="UP000309128"/>
    </source>
</evidence>
<feature type="compositionally biased region" description="Pro residues" evidence="1">
    <location>
        <begin position="12"/>
        <end position="22"/>
    </location>
</feature>
<organism evidence="2 3">
    <name type="scientific">Nonomuraea turkmeniaca</name>
    <dbReference type="NCBI Taxonomy" id="103838"/>
    <lineage>
        <taxon>Bacteria</taxon>
        <taxon>Bacillati</taxon>
        <taxon>Actinomycetota</taxon>
        <taxon>Actinomycetes</taxon>
        <taxon>Streptosporangiales</taxon>
        <taxon>Streptosporangiaceae</taxon>
        <taxon>Nonomuraea</taxon>
    </lineage>
</organism>
<evidence type="ECO:0000313" key="2">
    <source>
        <dbReference type="EMBL" id="TMR22076.1"/>
    </source>
</evidence>
<gene>
    <name evidence="2" type="ORF">ETD86_12980</name>
</gene>